<feature type="transmembrane region" description="Helical" evidence="3">
    <location>
        <begin position="45"/>
        <end position="67"/>
    </location>
</feature>
<sequence length="136" mass="15273">MAVDCSLPLIAASPADVYFTWNQKTTVIPVFFLKGLPEVPGIQSFLSGLFLSLYLVTIFGNLLIVLATISDSHLHVPCPCCSPACHFLTLRHFHYRPKYAGGHPDTEQGHYLCRLQHPDGIFQFLDTWMIYFCDGP</sequence>
<organism evidence="4 5">
    <name type="scientific">Sciurus carolinensis</name>
    <name type="common">Eastern gray squirrel</name>
    <dbReference type="NCBI Taxonomy" id="30640"/>
    <lineage>
        <taxon>Eukaryota</taxon>
        <taxon>Metazoa</taxon>
        <taxon>Chordata</taxon>
        <taxon>Craniata</taxon>
        <taxon>Vertebrata</taxon>
        <taxon>Euteleostomi</taxon>
        <taxon>Mammalia</taxon>
        <taxon>Eutheria</taxon>
        <taxon>Euarchontoglires</taxon>
        <taxon>Glires</taxon>
        <taxon>Rodentia</taxon>
        <taxon>Sciuromorpha</taxon>
        <taxon>Sciuridae</taxon>
        <taxon>Sciurinae</taxon>
        <taxon>Sciurini</taxon>
        <taxon>Sciurus</taxon>
    </lineage>
</organism>
<keyword evidence="1" id="KW-0807">Transducer</keyword>
<evidence type="ECO:0000313" key="4">
    <source>
        <dbReference type="EMBL" id="MBZ3882701.1"/>
    </source>
</evidence>
<comment type="caution">
    <text evidence="4">The sequence shown here is derived from an EMBL/GenBank/DDBJ whole genome shotgun (WGS) entry which is preliminary data.</text>
</comment>
<keyword evidence="1" id="KW-0297">G-protein coupled receptor</keyword>
<dbReference type="Proteomes" id="UP001166674">
    <property type="component" value="Unassembled WGS sequence"/>
</dbReference>
<dbReference type="AlphaFoldDB" id="A0AA41N2W7"/>
<evidence type="ECO:0000313" key="5">
    <source>
        <dbReference type="Proteomes" id="UP001166674"/>
    </source>
</evidence>
<keyword evidence="3" id="KW-1133">Transmembrane helix</keyword>
<evidence type="ECO:0000256" key="2">
    <source>
        <dbReference type="ARBA" id="ARBA00023170"/>
    </source>
</evidence>
<name>A0AA41N2W7_SCICA</name>
<evidence type="ECO:0000256" key="3">
    <source>
        <dbReference type="SAM" id="Phobius"/>
    </source>
</evidence>
<dbReference type="SUPFAM" id="SSF81321">
    <property type="entry name" value="Family A G protein-coupled receptor-like"/>
    <property type="match status" value="1"/>
</dbReference>
<gene>
    <name evidence="4" type="ORF">SUZIE_169255</name>
</gene>
<dbReference type="PANTHER" id="PTHR48001">
    <property type="entry name" value="OLFACTORY RECEPTOR"/>
    <property type="match status" value="1"/>
</dbReference>
<dbReference type="GO" id="GO:0004930">
    <property type="term" value="F:G protein-coupled receptor activity"/>
    <property type="evidence" value="ECO:0007669"/>
    <property type="project" value="UniProtKB-KW"/>
</dbReference>
<dbReference type="EMBL" id="JAATJV010382945">
    <property type="protein sequence ID" value="MBZ3882701.1"/>
    <property type="molecule type" value="Genomic_DNA"/>
</dbReference>
<protein>
    <submittedName>
        <fullName evidence="4">Olfactory receptor 7A10</fullName>
    </submittedName>
</protein>
<keyword evidence="3" id="KW-0472">Membrane</keyword>
<keyword evidence="3" id="KW-0812">Transmembrane</keyword>
<reference evidence="4" key="1">
    <citation type="submission" date="2020-03" db="EMBL/GenBank/DDBJ databases">
        <title>Studies in the Genomics of Life Span.</title>
        <authorList>
            <person name="Glass D."/>
        </authorList>
    </citation>
    <scope>NUCLEOTIDE SEQUENCE</scope>
    <source>
        <strain evidence="4">SUZIE</strain>
        <tissue evidence="4">Muscle</tissue>
    </source>
</reference>
<proteinExistence type="predicted"/>
<evidence type="ECO:0000256" key="1">
    <source>
        <dbReference type="ARBA" id="ARBA00023040"/>
    </source>
</evidence>
<accession>A0AA41N2W7</accession>
<keyword evidence="2 4" id="KW-0675">Receptor</keyword>
<keyword evidence="5" id="KW-1185">Reference proteome</keyword>